<dbReference type="GeneID" id="20658345"/>
<reference evidence="1 2" key="1">
    <citation type="journal article" date="2006" name="Science">
        <title>Phytophthora genome sequences uncover evolutionary origins and mechanisms of pathogenesis.</title>
        <authorList>
            <person name="Tyler B.M."/>
            <person name="Tripathy S."/>
            <person name="Zhang X."/>
            <person name="Dehal P."/>
            <person name="Jiang R.H."/>
            <person name="Aerts A."/>
            <person name="Arredondo F.D."/>
            <person name="Baxter L."/>
            <person name="Bensasson D."/>
            <person name="Beynon J.L."/>
            <person name="Chapman J."/>
            <person name="Damasceno C.M."/>
            <person name="Dorrance A.E."/>
            <person name="Dou D."/>
            <person name="Dickerman A.W."/>
            <person name="Dubchak I.L."/>
            <person name="Garbelotto M."/>
            <person name="Gijzen M."/>
            <person name="Gordon S.G."/>
            <person name="Govers F."/>
            <person name="Grunwald N.J."/>
            <person name="Huang W."/>
            <person name="Ivors K.L."/>
            <person name="Jones R.W."/>
            <person name="Kamoun S."/>
            <person name="Krampis K."/>
            <person name="Lamour K.H."/>
            <person name="Lee M.K."/>
            <person name="McDonald W.H."/>
            <person name="Medina M."/>
            <person name="Meijer H.J."/>
            <person name="Nordberg E.K."/>
            <person name="Maclean D.J."/>
            <person name="Ospina-Giraldo M.D."/>
            <person name="Morris P.F."/>
            <person name="Phuntumart V."/>
            <person name="Putnam N.H."/>
            <person name="Rash S."/>
            <person name="Rose J.K."/>
            <person name="Sakihama Y."/>
            <person name="Salamov A.A."/>
            <person name="Savidor A."/>
            <person name="Scheuring C.F."/>
            <person name="Smith B.M."/>
            <person name="Sobral B.W."/>
            <person name="Terry A."/>
            <person name="Torto-Alalibo T.A."/>
            <person name="Win J."/>
            <person name="Xu Z."/>
            <person name="Zhang H."/>
            <person name="Grigoriev I.V."/>
            <person name="Rokhsar D.S."/>
            <person name="Boore J.L."/>
        </authorList>
    </citation>
    <scope>NUCLEOTIDE SEQUENCE [LARGE SCALE GENOMIC DNA]</scope>
    <source>
        <strain evidence="1 2">P6497</strain>
    </source>
</reference>
<dbReference type="Proteomes" id="UP000002640">
    <property type="component" value="Unassembled WGS sequence"/>
</dbReference>
<keyword evidence="2" id="KW-1185">Reference proteome</keyword>
<evidence type="ECO:0000313" key="2">
    <source>
        <dbReference type="Proteomes" id="UP000002640"/>
    </source>
</evidence>
<sequence>AQGVVAMMYPFLTAVFSRLSGPQQTVLVVVMPAFKYVTKHVIANAAVGLHEHVGPIVVFSVDVFSVFYVAMCMQISKTMATTLLIIAFDSFHVVAALRDILRQATAIQTRQEGKTSDINYLEELTAMAQTLFEGGNASRPVKAIRILAPRPLYLSDESSTFLNKKKQTTYPNLE</sequence>
<name>G4ZGY0_PHYSP</name>
<feature type="non-terminal residue" evidence="1">
    <location>
        <position position="1"/>
    </location>
</feature>
<dbReference type="EMBL" id="JH159154">
    <property type="protein sequence ID" value="EGZ18046.1"/>
    <property type="molecule type" value="Genomic_DNA"/>
</dbReference>
<gene>
    <name evidence="1" type="ORF">PHYSODRAFT_504373</name>
</gene>
<accession>G4ZGY0</accession>
<dbReference type="AlphaFoldDB" id="G4ZGY0"/>
<protein>
    <submittedName>
        <fullName evidence="1">Uncharacterized protein</fullName>
    </submittedName>
</protein>
<proteinExistence type="predicted"/>
<organism evidence="1 2">
    <name type="scientific">Phytophthora sojae (strain P6497)</name>
    <name type="common">Soybean stem and root rot agent</name>
    <name type="synonym">Phytophthora megasperma f. sp. glycines</name>
    <dbReference type="NCBI Taxonomy" id="1094619"/>
    <lineage>
        <taxon>Eukaryota</taxon>
        <taxon>Sar</taxon>
        <taxon>Stramenopiles</taxon>
        <taxon>Oomycota</taxon>
        <taxon>Peronosporomycetes</taxon>
        <taxon>Peronosporales</taxon>
        <taxon>Peronosporaceae</taxon>
        <taxon>Phytophthora</taxon>
    </lineage>
</organism>
<dbReference type="RefSeq" id="XP_009527104.1">
    <property type="nucleotide sequence ID" value="XM_009528809.1"/>
</dbReference>
<dbReference type="KEGG" id="psoj:PHYSODRAFT_504373"/>
<dbReference type="InParanoid" id="G4ZGY0"/>
<evidence type="ECO:0000313" key="1">
    <source>
        <dbReference type="EMBL" id="EGZ18046.1"/>
    </source>
</evidence>